<organism evidence="1 2">
    <name type="scientific">Caerostris darwini</name>
    <dbReference type="NCBI Taxonomy" id="1538125"/>
    <lineage>
        <taxon>Eukaryota</taxon>
        <taxon>Metazoa</taxon>
        <taxon>Ecdysozoa</taxon>
        <taxon>Arthropoda</taxon>
        <taxon>Chelicerata</taxon>
        <taxon>Arachnida</taxon>
        <taxon>Araneae</taxon>
        <taxon>Araneomorphae</taxon>
        <taxon>Entelegynae</taxon>
        <taxon>Araneoidea</taxon>
        <taxon>Araneidae</taxon>
        <taxon>Caerostris</taxon>
    </lineage>
</organism>
<sequence length="126" mass="14571">MLSPGFKVYRLEWEMYIRSNTWRRTEERLCMELSTLTRWRISIDPERLHTGGSRFFCSVGYKSLVHGHRQTIEAELQSKVSLNAELISDIDGNNEFSSGDAETDFRWDFDVPFLTPGGLNTCCSLI</sequence>
<keyword evidence="2" id="KW-1185">Reference proteome</keyword>
<name>A0AAV4UZP6_9ARAC</name>
<dbReference type="Proteomes" id="UP001054837">
    <property type="component" value="Unassembled WGS sequence"/>
</dbReference>
<accession>A0AAV4UZP6</accession>
<evidence type="ECO:0000313" key="2">
    <source>
        <dbReference type="Proteomes" id="UP001054837"/>
    </source>
</evidence>
<protein>
    <submittedName>
        <fullName evidence="1">Uncharacterized protein</fullName>
    </submittedName>
</protein>
<proteinExistence type="predicted"/>
<gene>
    <name evidence="1" type="ORF">CDAR_492781</name>
</gene>
<reference evidence="1 2" key="1">
    <citation type="submission" date="2021-06" db="EMBL/GenBank/DDBJ databases">
        <title>Caerostris darwini draft genome.</title>
        <authorList>
            <person name="Kono N."/>
            <person name="Arakawa K."/>
        </authorList>
    </citation>
    <scope>NUCLEOTIDE SEQUENCE [LARGE SCALE GENOMIC DNA]</scope>
</reference>
<dbReference type="EMBL" id="BPLQ01012162">
    <property type="protein sequence ID" value="GIY63181.1"/>
    <property type="molecule type" value="Genomic_DNA"/>
</dbReference>
<evidence type="ECO:0000313" key="1">
    <source>
        <dbReference type="EMBL" id="GIY63181.1"/>
    </source>
</evidence>
<dbReference type="AlphaFoldDB" id="A0AAV4UZP6"/>
<comment type="caution">
    <text evidence="1">The sequence shown here is derived from an EMBL/GenBank/DDBJ whole genome shotgun (WGS) entry which is preliminary data.</text>
</comment>